<name>A0A1U7LV28_NEOID</name>
<dbReference type="Proteomes" id="UP000186594">
    <property type="component" value="Unassembled WGS sequence"/>
</dbReference>
<evidence type="ECO:0000256" key="1">
    <source>
        <dbReference type="SAM" id="Phobius"/>
    </source>
</evidence>
<organism evidence="2 3">
    <name type="scientific">Neolecta irregularis (strain DAH-3)</name>
    <dbReference type="NCBI Taxonomy" id="1198029"/>
    <lineage>
        <taxon>Eukaryota</taxon>
        <taxon>Fungi</taxon>
        <taxon>Dikarya</taxon>
        <taxon>Ascomycota</taxon>
        <taxon>Taphrinomycotina</taxon>
        <taxon>Neolectales</taxon>
        <taxon>Neolectaceae</taxon>
        <taxon>Neolecta</taxon>
    </lineage>
</organism>
<sequence>MVMKCRSALHKALDHSDQWFLLTAGAAFLCYCSQAMFVPMIQGLKTREDFRRLFTTQIFFTCLSITGVAVSLVYLLQGILGFSRHVVLVWHNLYCMFEMMIAFTRIPRQLFTPTHYAFIRYLMLLSQFVQVCAIPWHIIAATTESKGIRSIATYSHIITCIFFIITELSTLLASKKMLREIPPDFEQFTVTRTVLLLLVEANSMAMIAGIYSLLYAVFGKLTVGTICMFAGGMAFKTYAYVFRLTRECREATRSREDSNKTAETVKQRDSKNENFWDPTTKIRQWDVLPL</sequence>
<feature type="transmembrane region" description="Helical" evidence="1">
    <location>
        <begin position="53"/>
        <end position="76"/>
    </location>
</feature>
<gene>
    <name evidence="2" type="ORF">NEOLI_001537</name>
</gene>
<feature type="transmembrane region" description="Helical" evidence="1">
    <location>
        <begin position="20"/>
        <end position="41"/>
    </location>
</feature>
<keyword evidence="1" id="KW-0812">Transmembrane</keyword>
<feature type="transmembrane region" description="Helical" evidence="1">
    <location>
        <begin position="118"/>
        <end position="139"/>
    </location>
</feature>
<evidence type="ECO:0000313" key="2">
    <source>
        <dbReference type="EMBL" id="OLL26402.1"/>
    </source>
</evidence>
<keyword evidence="1" id="KW-0472">Membrane</keyword>
<keyword evidence="3" id="KW-1185">Reference proteome</keyword>
<keyword evidence="1" id="KW-1133">Transmembrane helix</keyword>
<feature type="transmembrane region" description="Helical" evidence="1">
    <location>
        <begin position="151"/>
        <end position="173"/>
    </location>
</feature>
<proteinExistence type="predicted"/>
<accession>A0A1U7LV28</accession>
<dbReference type="EMBL" id="LXFE01000188">
    <property type="protein sequence ID" value="OLL26402.1"/>
    <property type="molecule type" value="Genomic_DNA"/>
</dbReference>
<feature type="transmembrane region" description="Helical" evidence="1">
    <location>
        <begin position="221"/>
        <end position="241"/>
    </location>
</feature>
<reference evidence="2 3" key="1">
    <citation type="submission" date="2016-04" db="EMBL/GenBank/DDBJ databases">
        <title>Evolutionary innovation and constraint leading to complex multicellularity in the Ascomycota.</title>
        <authorList>
            <person name="Cisse O."/>
            <person name="Nguyen A."/>
            <person name="Hewitt D.A."/>
            <person name="Jedd G."/>
            <person name="Stajich J.E."/>
        </authorList>
    </citation>
    <scope>NUCLEOTIDE SEQUENCE [LARGE SCALE GENOMIC DNA]</scope>
    <source>
        <strain evidence="2 3">DAH-3</strain>
    </source>
</reference>
<comment type="caution">
    <text evidence="2">The sequence shown here is derived from an EMBL/GenBank/DDBJ whole genome shotgun (WGS) entry which is preliminary data.</text>
</comment>
<dbReference type="AlphaFoldDB" id="A0A1U7LV28"/>
<evidence type="ECO:0000313" key="3">
    <source>
        <dbReference type="Proteomes" id="UP000186594"/>
    </source>
</evidence>
<feature type="transmembrane region" description="Helical" evidence="1">
    <location>
        <begin position="194"/>
        <end position="215"/>
    </location>
</feature>
<protein>
    <submittedName>
        <fullName evidence="2">Uncharacterized protein</fullName>
    </submittedName>
</protein>